<keyword evidence="3" id="KW-1185">Reference proteome</keyword>
<gene>
    <name evidence="2" type="ORF">GCM10010361_25060</name>
</gene>
<organism evidence="2 3">
    <name type="scientific">Streptomyces olivaceiscleroticus</name>
    <dbReference type="NCBI Taxonomy" id="68245"/>
    <lineage>
        <taxon>Bacteria</taxon>
        <taxon>Bacillati</taxon>
        <taxon>Actinomycetota</taxon>
        <taxon>Actinomycetes</taxon>
        <taxon>Kitasatosporales</taxon>
        <taxon>Streptomycetaceae</taxon>
        <taxon>Streptomyces</taxon>
    </lineage>
</organism>
<sequence length="137" mass="13722">MAGWDLDPQGIQGVLKTTGEIAAKIETHTTAYGKHLQSAATHAGTIAAEGETHGGGGGGGKGEKPAGGLVALALSQFSEHTLNDLKFIAMRAGKSLNGAVAATTAYTNGDLEMAAEAQRKALGAVDVDPTKPGAQQA</sequence>
<comment type="caution">
    <text evidence="2">The sequence shown here is derived from an EMBL/GenBank/DDBJ whole genome shotgun (WGS) entry which is preliminary data.</text>
</comment>
<evidence type="ECO:0000256" key="1">
    <source>
        <dbReference type="SAM" id="MobiDB-lite"/>
    </source>
</evidence>
<dbReference type="Proteomes" id="UP001500909">
    <property type="component" value="Unassembled WGS sequence"/>
</dbReference>
<dbReference type="Pfam" id="PF20117">
    <property type="entry name" value="DUF6507"/>
    <property type="match status" value="1"/>
</dbReference>
<dbReference type="RefSeq" id="WP_346095041.1">
    <property type="nucleotide sequence ID" value="NZ_BAAABY010000020.1"/>
</dbReference>
<accession>A0ABP3JT03</accession>
<evidence type="ECO:0000313" key="3">
    <source>
        <dbReference type="Proteomes" id="UP001500909"/>
    </source>
</evidence>
<dbReference type="EMBL" id="BAAABY010000020">
    <property type="protein sequence ID" value="GAA0460130.1"/>
    <property type="molecule type" value="Genomic_DNA"/>
</dbReference>
<name>A0ABP3JT03_9ACTN</name>
<proteinExistence type="predicted"/>
<evidence type="ECO:0008006" key="4">
    <source>
        <dbReference type="Google" id="ProtNLM"/>
    </source>
</evidence>
<protein>
    <recommendedName>
        <fullName evidence="4">ESX-1 secretion-associated protein</fullName>
    </recommendedName>
</protein>
<evidence type="ECO:0000313" key="2">
    <source>
        <dbReference type="EMBL" id="GAA0460130.1"/>
    </source>
</evidence>
<reference evidence="3" key="1">
    <citation type="journal article" date="2019" name="Int. J. Syst. Evol. Microbiol.">
        <title>The Global Catalogue of Microorganisms (GCM) 10K type strain sequencing project: providing services to taxonomists for standard genome sequencing and annotation.</title>
        <authorList>
            <consortium name="The Broad Institute Genomics Platform"/>
            <consortium name="The Broad Institute Genome Sequencing Center for Infectious Disease"/>
            <person name="Wu L."/>
            <person name="Ma J."/>
        </authorList>
    </citation>
    <scope>NUCLEOTIDE SEQUENCE [LARGE SCALE GENOMIC DNA]</scope>
    <source>
        <strain evidence="3">JCM 4805</strain>
    </source>
</reference>
<dbReference type="InterPro" id="IPR045436">
    <property type="entry name" value="DUF6507"/>
</dbReference>
<feature type="region of interest" description="Disordered" evidence="1">
    <location>
        <begin position="43"/>
        <end position="64"/>
    </location>
</feature>